<keyword evidence="3" id="KW-1185">Reference proteome</keyword>
<dbReference type="EMBL" id="JBHSOH010000005">
    <property type="protein sequence ID" value="MFC5847471.1"/>
    <property type="molecule type" value="Genomic_DNA"/>
</dbReference>
<evidence type="ECO:0000259" key="1">
    <source>
        <dbReference type="Pfam" id="PF01425"/>
    </source>
</evidence>
<organism evidence="2 3">
    <name type="scientific">Deinococcus petrolearius</name>
    <dbReference type="NCBI Taxonomy" id="1751295"/>
    <lineage>
        <taxon>Bacteria</taxon>
        <taxon>Thermotogati</taxon>
        <taxon>Deinococcota</taxon>
        <taxon>Deinococci</taxon>
        <taxon>Deinococcales</taxon>
        <taxon>Deinococcaceae</taxon>
        <taxon>Deinococcus</taxon>
    </lineage>
</organism>
<sequence length="489" mass="50181">MPLPVPDPILDLDVCALSAATRRGDLTCQEVTLTYLARLEALNPRLRAVVAVNPQAAADAEALDALAAEARGALHGVPLLIKDNIDVAGLPTTAGSALLRAHVPPQDAPLVARLRAAGAVILGKANLTEWANFMTLGMPNGYSSHGGQTVNPWNEPGGPVHDTGGSSSGSGAAVAARLAAAAIGTETSGSVVSPAHEHGVIGLKPTLGLVPRTGIVPISHSQDTAGPITRSARDAALILGVIAGPHAGDEASRRFGPPNLVLDPQALSGAHLGIVRDEPGLDADEQEALRTAVQTLRAAGAAPHDFAWPARAAAGAQGWRLDVLVYEFKPDLDAYLAGVTDGPRTLAEVIAGNDADPGLTLRYGQTLLHAAQGTRGDLSERAYRLARERDLRLARTEGFDVLFAQGLDAVVFPGIRGYAEAARAGYPSVAVPVPLARGGRPGGVLLVGPEGGDARLLSLASGLNRALGGVQFPPDWAVDAGESEPVNVP</sequence>
<name>A0ABW1DFS1_9DEIO</name>
<dbReference type="Gene3D" id="3.90.1300.10">
    <property type="entry name" value="Amidase signature (AS) domain"/>
    <property type="match status" value="1"/>
</dbReference>
<dbReference type="Pfam" id="PF01425">
    <property type="entry name" value="Amidase"/>
    <property type="match status" value="1"/>
</dbReference>
<accession>A0ABW1DFS1</accession>
<comment type="caution">
    <text evidence="2">The sequence shown here is derived from an EMBL/GenBank/DDBJ whole genome shotgun (WGS) entry which is preliminary data.</text>
</comment>
<dbReference type="InterPro" id="IPR036928">
    <property type="entry name" value="AS_sf"/>
</dbReference>
<protein>
    <submittedName>
        <fullName evidence="2">Amidase family protein</fullName>
    </submittedName>
</protein>
<dbReference type="PANTHER" id="PTHR42678">
    <property type="entry name" value="AMIDASE"/>
    <property type="match status" value="1"/>
</dbReference>
<dbReference type="Proteomes" id="UP001595979">
    <property type="component" value="Unassembled WGS sequence"/>
</dbReference>
<evidence type="ECO:0000313" key="2">
    <source>
        <dbReference type="EMBL" id="MFC5847471.1"/>
    </source>
</evidence>
<dbReference type="SUPFAM" id="SSF75304">
    <property type="entry name" value="Amidase signature (AS) enzymes"/>
    <property type="match status" value="1"/>
</dbReference>
<dbReference type="InterPro" id="IPR023631">
    <property type="entry name" value="Amidase_dom"/>
</dbReference>
<evidence type="ECO:0000313" key="3">
    <source>
        <dbReference type="Proteomes" id="UP001595979"/>
    </source>
</evidence>
<dbReference type="PANTHER" id="PTHR42678:SF34">
    <property type="entry name" value="OS04G0183300 PROTEIN"/>
    <property type="match status" value="1"/>
</dbReference>
<dbReference type="RefSeq" id="WP_380046648.1">
    <property type="nucleotide sequence ID" value="NZ_JBHSOH010000005.1"/>
</dbReference>
<proteinExistence type="predicted"/>
<gene>
    <name evidence="2" type="ORF">ACFPQ6_04035</name>
</gene>
<feature type="domain" description="Amidase" evidence="1">
    <location>
        <begin position="30"/>
        <end position="413"/>
    </location>
</feature>
<reference evidence="3" key="1">
    <citation type="journal article" date="2019" name="Int. J. Syst. Evol. Microbiol.">
        <title>The Global Catalogue of Microorganisms (GCM) 10K type strain sequencing project: providing services to taxonomists for standard genome sequencing and annotation.</title>
        <authorList>
            <consortium name="The Broad Institute Genomics Platform"/>
            <consortium name="The Broad Institute Genome Sequencing Center for Infectious Disease"/>
            <person name="Wu L."/>
            <person name="Ma J."/>
        </authorList>
    </citation>
    <scope>NUCLEOTIDE SEQUENCE [LARGE SCALE GENOMIC DNA]</scope>
    <source>
        <strain evidence="3">CGMCC 1.15053</strain>
    </source>
</reference>